<evidence type="ECO:0000256" key="1">
    <source>
        <dbReference type="SAM" id="MobiDB-lite"/>
    </source>
</evidence>
<dbReference type="VEuPathDB" id="FungiDB:PV07_09084"/>
<gene>
    <name evidence="2" type="ORF">PV07_09084</name>
</gene>
<accession>A0A0D2C643</accession>
<dbReference type="RefSeq" id="XP_016246166.1">
    <property type="nucleotide sequence ID" value="XM_016396310.1"/>
</dbReference>
<feature type="region of interest" description="Disordered" evidence="1">
    <location>
        <begin position="98"/>
        <end position="123"/>
    </location>
</feature>
<feature type="region of interest" description="Disordered" evidence="1">
    <location>
        <begin position="20"/>
        <end position="47"/>
    </location>
</feature>
<evidence type="ECO:0000313" key="3">
    <source>
        <dbReference type="Proteomes" id="UP000054466"/>
    </source>
</evidence>
<evidence type="ECO:0000313" key="2">
    <source>
        <dbReference type="EMBL" id="KIW25950.1"/>
    </source>
</evidence>
<dbReference type="OrthoDB" id="4152274at2759"/>
<dbReference type="HOGENOM" id="CLU_966447_0_0_1"/>
<organism evidence="2 3">
    <name type="scientific">Cladophialophora immunda</name>
    <dbReference type="NCBI Taxonomy" id="569365"/>
    <lineage>
        <taxon>Eukaryota</taxon>
        <taxon>Fungi</taxon>
        <taxon>Dikarya</taxon>
        <taxon>Ascomycota</taxon>
        <taxon>Pezizomycotina</taxon>
        <taxon>Eurotiomycetes</taxon>
        <taxon>Chaetothyriomycetidae</taxon>
        <taxon>Chaetothyriales</taxon>
        <taxon>Herpotrichiellaceae</taxon>
        <taxon>Cladophialophora</taxon>
    </lineage>
</organism>
<keyword evidence="3" id="KW-1185">Reference proteome</keyword>
<feature type="compositionally biased region" description="Polar residues" evidence="1">
    <location>
        <begin position="31"/>
        <end position="47"/>
    </location>
</feature>
<reference evidence="2 3" key="1">
    <citation type="submission" date="2015-01" db="EMBL/GenBank/DDBJ databases">
        <title>The Genome Sequence of Cladophialophora immunda CBS83496.</title>
        <authorList>
            <consortium name="The Broad Institute Genomics Platform"/>
            <person name="Cuomo C."/>
            <person name="de Hoog S."/>
            <person name="Gorbushina A."/>
            <person name="Stielow B."/>
            <person name="Teixiera M."/>
            <person name="Abouelleil A."/>
            <person name="Chapman S.B."/>
            <person name="Priest M."/>
            <person name="Young S.K."/>
            <person name="Wortman J."/>
            <person name="Nusbaum C."/>
            <person name="Birren B."/>
        </authorList>
    </citation>
    <scope>NUCLEOTIDE SEQUENCE [LARGE SCALE GENOMIC DNA]</scope>
    <source>
        <strain evidence="2 3">CBS 83496</strain>
    </source>
</reference>
<dbReference type="Proteomes" id="UP000054466">
    <property type="component" value="Unassembled WGS sequence"/>
</dbReference>
<dbReference type="GeneID" id="27348278"/>
<proteinExistence type="predicted"/>
<sequence>MLSSTFSPIPQIWRNISLSGNLERKQGNGSGASTPSYAAREASSSSQNELLVPIPVAALRSSPFNGQGSRFVEDLEALVAGEEAAGPSRRPGITIIENSTQRPAERQPPSRPPSPYVVKPPTPVGSSHWIDPEGWALQDEEQWDAARACQGWVKAFGDVRRRYEGAVAGLFGKLERLWFFSFNPKYRRFLNTIEAVEASLDALPILILDSDWNVYGELSNLIDFFAAWIIEAHNCCNTMTLDGVPVNLDNPEQRAGRKSQMVEMGPELARLTERLSDGAQKPLRKLRALLKEFA</sequence>
<feature type="compositionally biased region" description="Pro residues" evidence="1">
    <location>
        <begin position="109"/>
        <end position="123"/>
    </location>
</feature>
<name>A0A0D2C643_9EURO</name>
<dbReference type="AlphaFoldDB" id="A0A0D2C643"/>
<protein>
    <submittedName>
        <fullName evidence="2">Uncharacterized protein</fullName>
    </submittedName>
</protein>
<dbReference type="EMBL" id="KN847044">
    <property type="protein sequence ID" value="KIW25950.1"/>
    <property type="molecule type" value="Genomic_DNA"/>
</dbReference>